<evidence type="ECO:0000256" key="5">
    <source>
        <dbReference type="ARBA" id="ARBA00022737"/>
    </source>
</evidence>
<evidence type="ECO:0000256" key="2">
    <source>
        <dbReference type="ARBA" id="ARBA00022614"/>
    </source>
</evidence>
<comment type="caution">
    <text evidence="12">The sequence shown here is derived from an EMBL/GenBank/DDBJ whole genome shotgun (WGS) entry which is preliminary data.</text>
</comment>
<dbReference type="InterPro" id="IPR032675">
    <property type="entry name" value="LRR_dom_sf"/>
</dbReference>
<proteinExistence type="predicted"/>
<evidence type="ECO:0000313" key="13">
    <source>
        <dbReference type="Proteomes" id="UP000237347"/>
    </source>
</evidence>
<dbReference type="PANTHER" id="PTHR48063">
    <property type="entry name" value="LRR RECEPTOR-LIKE KINASE"/>
    <property type="match status" value="1"/>
</dbReference>
<dbReference type="PANTHER" id="PTHR48063:SF98">
    <property type="entry name" value="LRR RECEPTOR-LIKE SERINE_THREONINE-PROTEIN KINASE FLS2"/>
    <property type="match status" value="1"/>
</dbReference>
<keyword evidence="13" id="KW-1185">Reference proteome</keyword>
<evidence type="ECO:0000256" key="1">
    <source>
        <dbReference type="ARBA" id="ARBA00004479"/>
    </source>
</evidence>
<dbReference type="EMBL" id="PKMF04000114">
    <property type="protein sequence ID" value="KAK7849438.1"/>
    <property type="molecule type" value="Genomic_DNA"/>
</dbReference>
<keyword evidence="8" id="KW-0675">Receptor</keyword>
<accession>A0AAW0LCK8</accession>
<evidence type="ECO:0000256" key="6">
    <source>
        <dbReference type="ARBA" id="ARBA00022989"/>
    </source>
</evidence>
<evidence type="ECO:0000256" key="10">
    <source>
        <dbReference type="SAM" id="Phobius"/>
    </source>
</evidence>
<evidence type="ECO:0000256" key="3">
    <source>
        <dbReference type="ARBA" id="ARBA00022692"/>
    </source>
</evidence>
<keyword evidence="6 10" id="KW-1133">Transmembrane helix</keyword>
<dbReference type="Gene3D" id="3.80.10.10">
    <property type="entry name" value="Ribonuclease Inhibitor"/>
    <property type="match status" value="1"/>
</dbReference>
<keyword evidence="5" id="KW-0677">Repeat</keyword>
<keyword evidence="7 10" id="KW-0472">Membrane</keyword>
<evidence type="ECO:0000256" key="8">
    <source>
        <dbReference type="ARBA" id="ARBA00023170"/>
    </source>
</evidence>
<feature type="domain" description="Leucine-rich repeat-containing N-terminal plant-type" evidence="11">
    <location>
        <begin position="40"/>
        <end position="75"/>
    </location>
</feature>
<evidence type="ECO:0000256" key="9">
    <source>
        <dbReference type="ARBA" id="ARBA00023180"/>
    </source>
</evidence>
<keyword evidence="9" id="KW-0325">Glycoprotein</keyword>
<reference evidence="12 13" key="1">
    <citation type="journal article" date="2018" name="Sci. Data">
        <title>The draft genome sequence of cork oak.</title>
        <authorList>
            <person name="Ramos A.M."/>
            <person name="Usie A."/>
            <person name="Barbosa P."/>
            <person name="Barros P.M."/>
            <person name="Capote T."/>
            <person name="Chaves I."/>
            <person name="Simoes F."/>
            <person name="Abreu I."/>
            <person name="Carrasquinho I."/>
            <person name="Faro C."/>
            <person name="Guimaraes J.B."/>
            <person name="Mendonca D."/>
            <person name="Nobrega F."/>
            <person name="Rodrigues L."/>
            <person name="Saibo N.J.M."/>
            <person name="Varela M.C."/>
            <person name="Egas C."/>
            <person name="Matos J."/>
            <person name="Miguel C.M."/>
            <person name="Oliveira M.M."/>
            <person name="Ricardo C.P."/>
            <person name="Goncalves S."/>
        </authorList>
    </citation>
    <scope>NUCLEOTIDE SEQUENCE [LARGE SCALE GENOMIC DNA]</scope>
    <source>
        <strain evidence="13">cv. HL8</strain>
    </source>
</reference>
<dbReference type="GO" id="GO:0016020">
    <property type="term" value="C:membrane"/>
    <property type="evidence" value="ECO:0007669"/>
    <property type="project" value="UniProtKB-SubCell"/>
</dbReference>
<name>A0AAW0LCK8_QUESU</name>
<evidence type="ECO:0000313" key="12">
    <source>
        <dbReference type="EMBL" id="KAK7849438.1"/>
    </source>
</evidence>
<gene>
    <name evidence="12" type="primary">EIX2_115</name>
    <name evidence="12" type="ORF">CFP56_003003</name>
</gene>
<evidence type="ECO:0000256" key="4">
    <source>
        <dbReference type="ARBA" id="ARBA00022729"/>
    </source>
</evidence>
<evidence type="ECO:0000259" key="11">
    <source>
        <dbReference type="Pfam" id="PF08263"/>
    </source>
</evidence>
<comment type="subcellular location">
    <subcellularLocation>
        <location evidence="1">Membrane</location>
        <topology evidence="1">Single-pass type I membrane protein</topology>
    </subcellularLocation>
</comment>
<dbReference type="AlphaFoldDB" id="A0AAW0LCK8"/>
<keyword evidence="3 10" id="KW-0812">Transmembrane</keyword>
<evidence type="ECO:0000256" key="7">
    <source>
        <dbReference type="ARBA" id="ARBA00023136"/>
    </source>
</evidence>
<organism evidence="12 13">
    <name type="scientific">Quercus suber</name>
    <name type="common">Cork oak</name>
    <dbReference type="NCBI Taxonomy" id="58331"/>
    <lineage>
        <taxon>Eukaryota</taxon>
        <taxon>Viridiplantae</taxon>
        <taxon>Streptophyta</taxon>
        <taxon>Embryophyta</taxon>
        <taxon>Tracheophyta</taxon>
        <taxon>Spermatophyta</taxon>
        <taxon>Magnoliopsida</taxon>
        <taxon>eudicotyledons</taxon>
        <taxon>Gunneridae</taxon>
        <taxon>Pentapetalae</taxon>
        <taxon>rosids</taxon>
        <taxon>fabids</taxon>
        <taxon>Fagales</taxon>
        <taxon>Fagaceae</taxon>
        <taxon>Quercus</taxon>
    </lineage>
</organism>
<dbReference type="InterPro" id="IPR046956">
    <property type="entry name" value="RLP23-like"/>
</dbReference>
<dbReference type="Proteomes" id="UP000237347">
    <property type="component" value="Unassembled WGS sequence"/>
</dbReference>
<dbReference type="Pfam" id="PF08263">
    <property type="entry name" value="LRRNT_2"/>
    <property type="match status" value="1"/>
</dbReference>
<dbReference type="InterPro" id="IPR013210">
    <property type="entry name" value="LRR_N_plant-typ"/>
</dbReference>
<sequence length="178" mass="20526">MEASFRPSVSFLFLFLAFLFLPNFFFFFCTGLLSELRCIDRQALLNFKQHLIDPSNRLSSWTVDGDCCHWLGVVCHNLTAHVHQLHLGSFPPIPDDFMTLEQYDAQSLSLESDKYRFKGELKKLSFLIQKSEQASQIYRKGDMTKKHSAESCFLIPNSEQASQIYKKGDMTKKHSAET</sequence>
<keyword evidence="2" id="KW-0433">Leucine-rich repeat</keyword>
<keyword evidence="4" id="KW-0732">Signal</keyword>
<feature type="transmembrane region" description="Helical" evidence="10">
    <location>
        <begin position="12"/>
        <end position="33"/>
    </location>
</feature>
<protein>
    <submittedName>
        <fullName evidence="12">Receptor-like protein eix2</fullName>
    </submittedName>
</protein>